<evidence type="ECO:0000256" key="3">
    <source>
        <dbReference type="ARBA" id="ARBA00022982"/>
    </source>
</evidence>
<dbReference type="OrthoDB" id="9790390at2"/>
<dbReference type="Pfam" id="PF14561">
    <property type="entry name" value="TPR_20"/>
    <property type="match status" value="1"/>
</dbReference>
<evidence type="ECO:0000256" key="6">
    <source>
        <dbReference type="NCBIfam" id="TIGR01068"/>
    </source>
</evidence>
<dbReference type="PANTHER" id="PTHR45663">
    <property type="entry name" value="GEO12009P1"/>
    <property type="match status" value="1"/>
</dbReference>
<gene>
    <name evidence="9" type="primary">trxA</name>
    <name evidence="9" type="ORF">E3U44_03220</name>
</gene>
<dbReference type="EMBL" id="CP038033">
    <property type="protein sequence ID" value="QBQ53627.1"/>
    <property type="molecule type" value="Genomic_DNA"/>
</dbReference>
<dbReference type="InterPro" id="IPR011990">
    <property type="entry name" value="TPR-like_helical_dom_sf"/>
</dbReference>
<keyword evidence="2" id="KW-0813">Transport</keyword>
<evidence type="ECO:0000256" key="5">
    <source>
        <dbReference type="ARBA" id="ARBA00023284"/>
    </source>
</evidence>
<evidence type="ECO:0000313" key="9">
    <source>
        <dbReference type="EMBL" id="QBQ53627.1"/>
    </source>
</evidence>
<dbReference type="SMART" id="SM00028">
    <property type="entry name" value="TPR"/>
    <property type="match status" value="2"/>
</dbReference>
<protein>
    <recommendedName>
        <fullName evidence="6">Thioredoxin</fullName>
    </recommendedName>
</protein>
<dbReference type="PANTHER" id="PTHR45663:SF11">
    <property type="entry name" value="GEO12009P1"/>
    <property type="match status" value="1"/>
</dbReference>
<keyword evidence="3" id="KW-0249">Electron transport</keyword>
<dbReference type="InterPro" id="IPR019734">
    <property type="entry name" value="TPR_rpt"/>
</dbReference>
<dbReference type="InterPro" id="IPR036249">
    <property type="entry name" value="Thioredoxin-like_sf"/>
</dbReference>
<dbReference type="CDD" id="cd02947">
    <property type="entry name" value="TRX_family"/>
    <property type="match status" value="1"/>
</dbReference>
<comment type="similarity">
    <text evidence="1">Belongs to the thioredoxin family.</text>
</comment>
<dbReference type="RefSeq" id="WP_134356639.1">
    <property type="nucleotide sequence ID" value="NZ_CP038033.1"/>
</dbReference>
<dbReference type="InterPro" id="IPR013766">
    <property type="entry name" value="Thioredoxin_domain"/>
</dbReference>
<dbReference type="GO" id="GO:0005737">
    <property type="term" value="C:cytoplasm"/>
    <property type="evidence" value="ECO:0007669"/>
    <property type="project" value="TreeGrafter"/>
</dbReference>
<dbReference type="FunFam" id="3.40.30.10:FF:000001">
    <property type="entry name" value="Thioredoxin"/>
    <property type="match status" value="1"/>
</dbReference>
<keyword evidence="5" id="KW-0676">Redox-active center</keyword>
<accession>A0A4P7BWE3</accession>
<dbReference type="Gene3D" id="3.40.30.10">
    <property type="entry name" value="Glutaredoxin"/>
    <property type="match status" value="1"/>
</dbReference>
<feature type="repeat" description="TPR" evidence="7">
    <location>
        <begin position="219"/>
        <end position="252"/>
    </location>
</feature>
<evidence type="ECO:0000256" key="7">
    <source>
        <dbReference type="PROSITE-ProRule" id="PRU00339"/>
    </source>
</evidence>
<dbReference type="PROSITE" id="PS51352">
    <property type="entry name" value="THIOREDOXIN_2"/>
    <property type="match status" value="1"/>
</dbReference>
<proteinExistence type="inferred from homology"/>
<dbReference type="GO" id="GO:0015035">
    <property type="term" value="F:protein-disulfide reductase activity"/>
    <property type="evidence" value="ECO:0007669"/>
    <property type="project" value="UniProtKB-UniRule"/>
</dbReference>
<feature type="domain" description="Thioredoxin" evidence="8">
    <location>
        <begin position="1"/>
        <end position="113"/>
    </location>
</feature>
<keyword evidence="4" id="KW-1015">Disulfide bond</keyword>
<dbReference type="NCBIfam" id="TIGR01068">
    <property type="entry name" value="thioredoxin"/>
    <property type="match status" value="1"/>
</dbReference>
<reference evidence="9 10" key="1">
    <citation type="submission" date="2019-03" db="EMBL/GenBank/DDBJ databases">
        <title>The genome sequence of Nitrosococcus wardiae strain D1FHST reveals the archetypal metabolic capacity of ammonia-oxidizing Gammaproteobacteria.</title>
        <authorList>
            <person name="Wang L."/>
            <person name="Lim C.K."/>
            <person name="Hanson T.E."/>
            <person name="Dang H."/>
            <person name="Klotz M.G."/>
        </authorList>
    </citation>
    <scope>NUCLEOTIDE SEQUENCE [LARGE SCALE GENOMIC DNA]</scope>
    <source>
        <strain evidence="9 10">D1FHS</strain>
    </source>
</reference>
<dbReference type="GO" id="GO:0006950">
    <property type="term" value="P:response to stress"/>
    <property type="evidence" value="ECO:0007669"/>
    <property type="project" value="UniProtKB-ARBA"/>
</dbReference>
<dbReference type="Pfam" id="PF00085">
    <property type="entry name" value="Thioredoxin"/>
    <property type="match status" value="1"/>
</dbReference>
<dbReference type="SUPFAM" id="SSF52833">
    <property type="entry name" value="Thioredoxin-like"/>
    <property type="match status" value="1"/>
</dbReference>
<sequence>MSDNHYIIDVTESNFAEQVLAKSHQAPVLVDFWAAWCQPCQMLMPLLQQLAENYQGQFWLAKIDADKEQGLTLQYGVRGLPTLKLFRHGEVVEELVGVQPESVICAAIDRHLLRESDRLLEQAQTALAAGQEEQGLHLLHKAAEIDPEHYPVSVALAGALLKQGERTKAEQMLKALPLEVRGEEPASGLLAQIEFATLTEKAPDIHSLKQRLKANPEDSEACYLLGAQQALAGDYQDALEQFMVLLKQNPKYGDEAARKALLAVFNILGPDHELVLRYRRQMFRYLH</sequence>
<dbReference type="Pfam" id="PF14559">
    <property type="entry name" value="TPR_19"/>
    <property type="match status" value="1"/>
</dbReference>
<dbReference type="Gene3D" id="1.25.40.10">
    <property type="entry name" value="Tetratricopeptide repeat domain"/>
    <property type="match status" value="2"/>
</dbReference>
<dbReference type="InterPro" id="IPR005746">
    <property type="entry name" value="Thioredoxin"/>
</dbReference>
<evidence type="ECO:0000256" key="1">
    <source>
        <dbReference type="ARBA" id="ARBA00008987"/>
    </source>
</evidence>
<keyword evidence="10" id="KW-1185">Reference proteome</keyword>
<evidence type="ECO:0000259" key="8">
    <source>
        <dbReference type="PROSITE" id="PS51352"/>
    </source>
</evidence>
<dbReference type="SUPFAM" id="SSF48452">
    <property type="entry name" value="TPR-like"/>
    <property type="match status" value="1"/>
</dbReference>
<dbReference type="KEGG" id="nwr:E3U44_03220"/>
<organism evidence="9 10">
    <name type="scientific">Nitrosococcus wardiae</name>
    <dbReference type="NCBI Taxonomy" id="1814290"/>
    <lineage>
        <taxon>Bacteria</taxon>
        <taxon>Pseudomonadati</taxon>
        <taxon>Pseudomonadota</taxon>
        <taxon>Gammaproteobacteria</taxon>
        <taxon>Chromatiales</taxon>
        <taxon>Chromatiaceae</taxon>
        <taxon>Nitrosococcus</taxon>
    </lineage>
</organism>
<evidence type="ECO:0000256" key="4">
    <source>
        <dbReference type="ARBA" id="ARBA00023157"/>
    </source>
</evidence>
<name>A0A4P7BWE3_9GAMM</name>
<dbReference type="Proteomes" id="UP000294325">
    <property type="component" value="Chromosome"/>
</dbReference>
<evidence type="ECO:0000256" key="2">
    <source>
        <dbReference type="ARBA" id="ARBA00022448"/>
    </source>
</evidence>
<dbReference type="AlphaFoldDB" id="A0A4P7BWE3"/>
<dbReference type="PRINTS" id="PR00421">
    <property type="entry name" value="THIOREDOXIN"/>
</dbReference>
<dbReference type="PROSITE" id="PS50005">
    <property type="entry name" value="TPR"/>
    <property type="match status" value="1"/>
</dbReference>
<keyword evidence="7" id="KW-0802">TPR repeat</keyword>
<evidence type="ECO:0000313" key="10">
    <source>
        <dbReference type="Proteomes" id="UP000294325"/>
    </source>
</evidence>